<gene>
    <name evidence="2" type="ORF">N5A92_06200</name>
</gene>
<evidence type="ECO:0000256" key="1">
    <source>
        <dbReference type="SAM" id="SignalP"/>
    </source>
</evidence>
<evidence type="ECO:0000313" key="3">
    <source>
        <dbReference type="Proteomes" id="UP001320831"/>
    </source>
</evidence>
<comment type="caution">
    <text evidence="2">The sequence shown here is derived from an EMBL/GenBank/DDBJ whole genome shotgun (WGS) entry which is preliminary data.</text>
</comment>
<dbReference type="SUPFAM" id="SSF53850">
    <property type="entry name" value="Periplasmic binding protein-like II"/>
    <property type="match status" value="1"/>
</dbReference>
<dbReference type="PANTHER" id="PTHR42941:SF1">
    <property type="entry name" value="SLL1037 PROTEIN"/>
    <property type="match status" value="1"/>
</dbReference>
<dbReference type="NCBIfam" id="TIGR02122">
    <property type="entry name" value="TRAP_TAXI"/>
    <property type="match status" value="1"/>
</dbReference>
<dbReference type="PANTHER" id="PTHR42941">
    <property type="entry name" value="SLL1037 PROTEIN"/>
    <property type="match status" value="1"/>
</dbReference>
<dbReference type="Pfam" id="PF16868">
    <property type="entry name" value="NMT1_3"/>
    <property type="match status" value="1"/>
</dbReference>
<protein>
    <submittedName>
        <fullName evidence="2">TAXI family TRAP transporter solute-binding subunit</fullName>
    </submittedName>
</protein>
<evidence type="ECO:0000313" key="2">
    <source>
        <dbReference type="EMBL" id="MCT7374624.1"/>
    </source>
</evidence>
<dbReference type="EMBL" id="JAOCZP010000002">
    <property type="protein sequence ID" value="MCT7374624.1"/>
    <property type="molecule type" value="Genomic_DNA"/>
</dbReference>
<name>A0ABT2LKQ4_9HYPH</name>
<keyword evidence="3" id="KW-1185">Reference proteome</keyword>
<sequence length="335" mass="35469">MRGASGRFRQGRNKMKITSYLLAAGLALGLAAPAAGQVSSISTPPQGSVWNTMASVMAGQARESSNMRMVVQPYGGNAQMMQALNEGIAEFSLNDVNDVISAFEGSGEYSAPMPNLRAVARINPFPVGLYVKENSGMTSVSDLAGKSVPAGWDAFTIARSHITAILAAGGLTWDDVKQVPVPELIRGSDDMASGRVDSAFFAVGGPKVAEVDASVGGVRFLTVEANDETLAKIQAVRPAFYFSEVAPAPVRVGVKEPMMFVTWDNTLVAGAHVPDEQVEAFLSVIFDNAEAIGNAYPPLKALNLETAYKSYPGLEYHPGAVAFFEERGVKQSVSE</sequence>
<feature type="signal peptide" evidence="1">
    <location>
        <begin position="1"/>
        <end position="34"/>
    </location>
</feature>
<keyword evidence="1" id="KW-0732">Signal</keyword>
<reference evidence="2 3" key="1">
    <citation type="submission" date="2022-09" db="EMBL/GenBank/DDBJ databases">
        <title>Chelativorans salina sp. nov., a novel slightly halophilic bacterium isolated from a saline lake sediment enrichment.</title>
        <authorList>
            <person name="Gao L."/>
            <person name="Fang B.-Z."/>
            <person name="Li W.-J."/>
        </authorList>
    </citation>
    <scope>NUCLEOTIDE SEQUENCE [LARGE SCALE GENOMIC DNA]</scope>
    <source>
        <strain evidence="2 3">EGI FJ00035</strain>
    </source>
</reference>
<dbReference type="InterPro" id="IPR011852">
    <property type="entry name" value="TRAP_TAXI"/>
</dbReference>
<dbReference type="Proteomes" id="UP001320831">
    <property type="component" value="Unassembled WGS sequence"/>
</dbReference>
<proteinExistence type="predicted"/>
<organism evidence="2 3">
    <name type="scientific">Chelativorans salis</name>
    <dbReference type="NCBI Taxonomy" id="2978478"/>
    <lineage>
        <taxon>Bacteria</taxon>
        <taxon>Pseudomonadati</taxon>
        <taxon>Pseudomonadota</taxon>
        <taxon>Alphaproteobacteria</taxon>
        <taxon>Hyphomicrobiales</taxon>
        <taxon>Phyllobacteriaceae</taxon>
        <taxon>Chelativorans</taxon>
    </lineage>
</organism>
<dbReference type="Gene3D" id="3.40.190.10">
    <property type="entry name" value="Periplasmic binding protein-like II"/>
    <property type="match status" value="2"/>
</dbReference>
<accession>A0ABT2LKQ4</accession>
<feature type="chain" id="PRO_5045052769" evidence="1">
    <location>
        <begin position="35"/>
        <end position="335"/>
    </location>
</feature>
<dbReference type="RefSeq" id="WP_260901112.1">
    <property type="nucleotide sequence ID" value="NZ_JAOCZP010000002.1"/>
</dbReference>